<dbReference type="Pfam" id="PF01255">
    <property type="entry name" value="Prenyltransf"/>
    <property type="match status" value="1"/>
</dbReference>
<keyword evidence="2" id="KW-0479">Metal-binding</keyword>
<feature type="binding site" evidence="2">
    <location>
        <position position="11"/>
    </location>
    <ligand>
        <name>Mg(2+)</name>
        <dbReference type="ChEBI" id="CHEBI:18420"/>
    </ligand>
</feature>
<dbReference type="NCBIfam" id="TIGR00055">
    <property type="entry name" value="uppS"/>
    <property type="match status" value="1"/>
</dbReference>
<feature type="binding site" evidence="2">
    <location>
        <begin position="12"/>
        <end position="15"/>
    </location>
    <ligand>
        <name>substrate</name>
    </ligand>
</feature>
<dbReference type="EC" id="2.5.1.89" evidence="2"/>
<feature type="binding site" evidence="2">
    <location>
        <position position="200"/>
    </location>
    <ligand>
        <name>Mg(2+)</name>
        <dbReference type="ChEBI" id="CHEBI:18420"/>
    </ligand>
</feature>
<comment type="subunit">
    <text evidence="2">Homodimer.</text>
</comment>
<sequence>MELKSIAFIPDGNRRYAQKARISLLESYKLGTQKAWDVLDWLVKYPQIKVGTFYTLSLENFSRSRLELHALFKIFGRELDAIHERPIVEEQKIAFKFLGRLEQFPEKLQKKMRSVEEQTSQNKKHTVNLAIGYNGQAEIVDAAKKIAEQYKNNQLQLEKIDESAFKNYLYGNFAEPDLLIRTSGTQRLSGFLTYQSAYSELCFINKFWPELEESDLDCAIGDFSDRQRRFGK</sequence>
<evidence type="ECO:0000256" key="1">
    <source>
        <dbReference type="ARBA" id="ARBA00022679"/>
    </source>
</evidence>
<keyword evidence="2" id="KW-0460">Magnesium</keyword>
<name>A0A8T4KWT6_9ARCH</name>
<dbReference type="Proteomes" id="UP000677687">
    <property type="component" value="Unassembled WGS sequence"/>
</dbReference>
<dbReference type="InterPro" id="IPR036424">
    <property type="entry name" value="UPP_synth-like_sf"/>
</dbReference>
<dbReference type="CDD" id="cd00475">
    <property type="entry name" value="Cis_IPPS"/>
    <property type="match status" value="1"/>
</dbReference>
<comment type="cofactor">
    <cofactor evidence="2">
        <name>Mg(2+)</name>
        <dbReference type="ChEBI" id="CHEBI:18420"/>
    </cofactor>
    <text evidence="2">Binds 2 magnesium ions per subunit.</text>
</comment>
<feature type="active site" description="Proton acceptor" evidence="2">
    <location>
        <position position="60"/>
    </location>
</feature>
<dbReference type="Gene3D" id="3.40.1180.10">
    <property type="entry name" value="Decaprenyl diphosphate synthase-like"/>
    <property type="match status" value="1"/>
</dbReference>
<dbReference type="InterPro" id="IPR018520">
    <property type="entry name" value="UPP_synth-like_CS"/>
</dbReference>
<dbReference type="HAMAP" id="MF_01139">
    <property type="entry name" value="ISPT"/>
    <property type="match status" value="1"/>
</dbReference>
<evidence type="ECO:0000313" key="4">
    <source>
        <dbReference type="Proteomes" id="UP000677687"/>
    </source>
</evidence>
<gene>
    <name evidence="2 3" type="primary">uppS</name>
    <name evidence="3" type="ORF">J4415_01760</name>
</gene>
<feature type="binding site" evidence="2">
    <location>
        <position position="181"/>
    </location>
    <ligand>
        <name>substrate</name>
    </ligand>
</feature>
<dbReference type="EMBL" id="JAGVWD010000022">
    <property type="protein sequence ID" value="MBS3057330.1"/>
    <property type="molecule type" value="Genomic_DNA"/>
</dbReference>
<reference evidence="3" key="1">
    <citation type="submission" date="2021-03" db="EMBL/GenBank/DDBJ databases">
        <authorList>
            <person name="Jaffe A."/>
        </authorList>
    </citation>
    <scope>NUCLEOTIDE SEQUENCE</scope>
    <source>
        <strain evidence="3">RIFCSPHIGHO2_01_FULL_AR10_44_11</strain>
    </source>
</reference>
<feature type="active site" evidence="2">
    <location>
        <position position="11"/>
    </location>
</feature>
<feature type="binding site" evidence="2">
    <location>
        <begin position="187"/>
        <end position="189"/>
    </location>
    <ligand>
        <name>substrate</name>
    </ligand>
</feature>
<accession>A0A8T4KWT6</accession>
<comment type="catalytic activity">
    <reaction evidence="2">
        <text>geranylgeranyl diphosphate + 7 isopentenyl diphosphate = tri-trans,hepta-cis-undecaprenyl diphosphate + 7 diphosphate</text>
        <dbReference type="Rhea" id="RHEA:27622"/>
        <dbReference type="ChEBI" id="CHEBI:33019"/>
        <dbReference type="ChEBI" id="CHEBI:57533"/>
        <dbReference type="ChEBI" id="CHEBI:60388"/>
        <dbReference type="ChEBI" id="CHEBI:128769"/>
        <dbReference type="EC" id="2.5.1.89"/>
    </reaction>
</comment>
<dbReference type="PROSITE" id="PS01066">
    <property type="entry name" value="UPP_SYNTHASE"/>
    <property type="match status" value="1"/>
</dbReference>
<dbReference type="GO" id="GO:0016094">
    <property type="term" value="P:polyprenol biosynthetic process"/>
    <property type="evidence" value="ECO:0007669"/>
    <property type="project" value="TreeGrafter"/>
</dbReference>
<dbReference type="InterPro" id="IPR001441">
    <property type="entry name" value="UPP_synth-like"/>
</dbReference>
<comment type="caution">
    <text evidence="2">Lacks conserved residue(s) required for the propagation of feature annotation.</text>
</comment>
<feature type="binding site" evidence="2">
    <location>
        <position position="63"/>
    </location>
    <ligand>
        <name>substrate</name>
    </ligand>
</feature>
<keyword evidence="1 2" id="KW-0808">Transferase</keyword>
<evidence type="ECO:0000256" key="2">
    <source>
        <dbReference type="HAMAP-Rule" id="MF_01139"/>
    </source>
</evidence>
<feature type="binding site" evidence="2">
    <location>
        <begin position="57"/>
        <end position="59"/>
    </location>
    <ligand>
        <name>substrate</name>
    </ligand>
</feature>
<feature type="binding site" evidence="2">
    <location>
        <position position="61"/>
    </location>
    <ligand>
        <name>substrate</name>
    </ligand>
</feature>
<dbReference type="SUPFAM" id="SSF64005">
    <property type="entry name" value="Undecaprenyl diphosphate synthase"/>
    <property type="match status" value="1"/>
</dbReference>
<evidence type="ECO:0000313" key="3">
    <source>
        <dbReference type="EMBL" id="MBS3057330.1"/>
    </source>
</evidence>
<dbReference type="PANTHER" id="PTHR10291">
    <property type="entry name" value="DEHYDRODOLICHYL DIPHOSPHATE SYNTHASE FAMILY MEMBER"/>
    <property type="match status" value="1"/>
</dbReference>
<reference evidence="3" key="2">
    <citation type="submission" date="2021-05" db="EMBL/GenBank/DDBJ databases">
        <title>Protein family content uncovers lineage relationships and bacterial pathway maintenance mechanisms in DPANN archaea.</title>
        <authorList>
            <person name="Castelle C.J."/>
            <person name="Meheust R."/>
            <person name="Jaffe A.L."/>
            <person name="Seitz K."/>
            <person name="Gong X."/>
            <person name="Baker B.J."/>
            <person name="Banfield J.F."/>
        </authorList>
    </citation>
    <scope>NUCLEOTIDE SEQUENCE</scope>
    <source>
        <strain evidence="3">RIFCSPHIGHO2_01_FULL_AR10_44_11</strain>
    </source>
</reference>
<comment type="similarity">
    <text evidence="2">Belongs to the UPP synthase family.</text>
</comment>
<proteinExistence type="inferred from homology"/>
<organism evidence="3 4">
    <name type="scientific">Candidatus Iainarchaeum sp</name>
    <dbReference type="NCBI Taxonomy" id="3101447"/>
    <lineage>
        <taxon>Archaea</taxon>
        <taxon>Candidatus Iainarchaeota</taxon>
        <taxon>Candidatus Iainarchaeia</taxon>
        <taxon>Candidatus Iainarchaeales</taxon>
        <taxon>Candidatus Iainarchaeaceae</taxon>
        <taxon>Candidatus Iainarchaeum</taxon>
    </lineage>
</organism>
<comment type="caution">
    <text evidence="3">The sequence shown here is derived from an EMBL/GenBank/DDBJ whole genome shotgun (WGS) entry which is preliminary data.</text>
</comment>
<dbReference type="GO" id="GO:0000287">
    <property type="term" value="F:magnesium ion binding"/>
    <property type="evidence" value="ECO:0007669"/>
    <property type="project" value="UniProtKB-UniRule"/>
</dbReference>
<comment type="function">
    <text evidence="2">Catalyzes the sequential condensation of isopentenyl diphosphate (IPP) with geranylgeranyl diphosphate (GGPP) to yield (2Z,6Z,10Z,14Z,18Z,22Z,26Z,30E,34E,38E)-undecaprenyl diphosphate (tritrans,heptacis-UPP). It is probably the precursor of glycosyl carrier lipids.</text>
</comment>
<dbReference type="AlphaFoldDB" id="A0A8T4KWT6"/>
<dbReference type="GO" id="GO:0045547">
    <property type="term" value="F:ditrans,polycis-polyprenyl diphosphate synthase [(2E,6E)-farnesyl diphosphate specific] activity"/>
    <property type="evidence" value="ECO:0007669"/>
    <property type="project" value="TreeGrafter"/>
</dbReference>
<dbReference type="PANTHER" id="PTHR10291:SF43">
    <property type="entry name" value="DEHYDRODOLICHYL DIPHOSPHATE SYNTHASE COMPLEX SUBUNIT DHDDS"/>
    <property type="match status" value="1"/>
</dbReference>
<protein>
    <recommendedName>
        <fullName evidence="2">Tritrans,polycis-undecaprenyl-diphosphate synthase (geranylgeranyl-diphosphate specific)</fullName>
        <ecNumber evidence="2">2.5.1.89</ecNumber>
    </recommendedName>
    <alternativeName>
        <fullName evidence="2">Undecaprenyl diphosphate synthase</fullName>
        <shortName evidence="2">UDS</shortName>
    </alternativeName>
    <alternativeName>
        <fullName evidence="2">Undecaprenyl pyrophosphate synthase</fullName>
        <shortName evidence="2">UPP synthase</shortName>
    </alternativeName>
</protein>